<dbReference type="InterPro" id="IPR029056">
    <property type="entry name" value="Ribokinase-like"/>
</dbReference>
<evidence type="ECO:0000313" key="12">
    <source>
        <dbReference type="Proteomes" id="UP000276991"/>
    </source>
</evidence>
<dbReference type="Gene3D" id="3.40.1190.20">
    <property type="match status" value="1"/>
</dbReference>
<dbReference type="PANTHER" id="PTHR12084:SF0">
    <property type="entry name" value="NUCLEAR PORE GLYCOPROTEIN P62"/>
    <property type="match status" value="1"/>
</dbReference>
<dbReference type="GO" id="GO:0051028">
    <property type="term" value="P:mRNA transport"/>
    <property type="evidence" value="ECO:0007669"/>
    <property type="project" value="UniProtKB-KW"/>
</dbReference>
<dbReference type="EMBL" id="UPTC01001473">
    <property type="protein sequence ID" value="VBB31960.1"/>
    <property type="molecule type" value="Genomic_DNA"/>
</dbReference>
<keyword evidence="4" id="KW-0509">mRNA transport</keyword>
<evidence type="ECO:0000256" key="8">
    <source>
        <dbReference type="ARBA" id="ARBA00023242"/>
    </source>
</evidence>
<proteinExistence type="inferred from homology"/>
<keyword evidence="7" id="KW-0906">Nuclear pore complex</keyword>
<comment type="similarity">
    <text evidence="2">Belongs to the nucleoporin NSP1/NUP62 family.</text>
</comment>
<evidence type="ECO:0000313" key="11">
    <source>
        <dbReference type="EMBL" id="VBB31960.1"/>
    </source>
</evidence>
<keyword evidence="12" id="KW-1185">Reference proteome</keyword>
<accession>A0A498SPP5</accession>
<evidence type="ECO:0000256" key="2">
    <source>
        <dbReference type="ARBA" id="ARBA00005911"/>
    </source>
</evidence>
<dbReference type="OrthoDB" id="344345at2759"/>
<dbReference type="STRING" id="6277.A0A498SPP5"/>
<dbReference type="GO" id="GO:0044613">
    <property type="term" value="C:nuclear pore central transport channel"/>
    <property type="evidence" value="ECO:0007669"/>
    <property type="project" value="TreeGrafter"/>
</dbReference>
<organism evidence="11 12">
    <name type="scientific">Acanthocheilonema viteae</name>
    <name type="common">Filarial nematode worm</name>
    <name type="synonym">Dipetalonema viteae</name>
    <dbReference type="NCBI Taxonomy" id="6277"/>
    <lineage>
        <taxon>Eukaryota</taxon>
        <taxon>Metazoa</taxon>
        <taxon>Ecdysozoa</taxon>
        <taxon>Nematoda</taxon>
        <taxon>Chromadorea</taxon>
        <taxon>Rhabditida</taxon>
        <taxon>Spirurina</taxon>
        <taxon>Spiruromorpha</taxon>
        <taxon>Filarioidea</taxon>
        <taxon>Onchocercidae</taxon>
        <taxon>Acanthocheilonema</taxon>
    </lineage>
</organism>
<dbReference type="PANTHER" id="PTHR12084">
    <property type="entry name" value="NUCLEAR PORE GLYCOPROTEIN P62-RELATED"/>
    <property type="match status" value="1"/>
</dbReference>
<protein>
    <recommendedName>
        <fullName evidence="10">Nucleoporin NSP1-like C-terminal domain-containing protein</fullName>
    </recommendedName>
</protein>
<comment type="subcellular location">
    <subcellularLocation>
        <location evidence="1">Nucleus</location>
        <location evidence="1">Nuclear pore complex</location>
    </subcellularLocation>
</comment>
<dbReference type="InterPro" id="IPR026010">
    <property type="entry name" value="NSP1/NUP62"/>
</dbReference>
<feature type="non-terminal residue" evidence="11">
    <location>
        <position position="1"/>
    </location>
</feature>
<evidence type="ECO:0000256" key="4">
    <source>
        <dbReference type="ARBA" id="ARBA00022816"/>
    </source>
</evidence>
<dbReference type="GO" id="GO:0017056">
    <property type="term" value="F:structural constituent of nuclear pore"/>
    <property type="evidence" value="ECO:0007669"/>
    <property type="project" value="InterPro"/>
</dbReference>
<feature type="coiled-coil region" evidence="9">
    <location>
        <begin position="484"/>
        <end position="553"/>
    </location>
</feature>
<dbReference type="GO" id="GO:0006606">
    <property type="term" value="P:protein import into nucleus"/>
    <property type="evidence" value="ECO:0007669"/>
    <property type="project" value="TreeGrafter"/>
</dbReference>
<dbReference type="InterPro" id="IPR007758">
    <property type="entry name" value="Nucleoporin_NSP1_C"/>
</dbReference>
<evidence type="ECO:0000256" key="9">
    <source>
        <dbReference type="SAM" id="Coils"/>
    </source>
</evidence>
<gene>
    <name evidence="11" type="ORF">NAV_LOCUS6751</name>
</gene>
<keyword evidence="6" id="KW-0811">Translocation</keyword>
<dbReference type="Gene3D" id="1.20.5.170">
    <property type="match status" value="1"/>
</dbReference>
<sequence length="837" mass="87609">TGNIFGSTFASSANLPPTTTGGEFTFGTKPAGSSSSLFSTPTTTTSLATAVTTTASANTTASIFSSPLGLGAKPSSLFASLTSPMTTITSVSTTNTQSSNGGLLFGTTSATTAANTSLGFGSSVTTTTVATTSIAPFSFGTSTSSSQPSGSLFGSTALQPTATVSATSAVGTSPTSLFGQKSASCGLFGQVITAASSTVPTTGFLFGSPTTAKSTFGLPAVVNTASTATAITTTAAPVLSFGFNTTTAVSGNTAPSLFNSTTSSLTTATTAPAVVFGSATSVAAPPFAGLFGTKTTSSMTSATTATSMSGLNVPGSAATTTSAAITAFSFGSSVLSPTSSILPSTQPVASITSAASTMPLFGVASQTAAAITTAASNGFAFGQLTATTASTVVTAATNTASLPIMTSFSQSATTTPGMFTASTVTSSGSTLSSLLHPSKTTAVTLPAIASILTATTTASTIASSALASAVPAATAITSDKPITFAQLEQLINRLTLDVETQQRVFMSQVLELNAFDRVLRENQQKVLDVSEEIKQLEEEKDRFLHAVDFISQQQTELEALVVDLEKALGLSDWTEMTPIGLPDPGVATHADLQRQAMLQLQLQIDAQLKQADDDISDIIEQVKELQRTSVGIDDQAETADQIAQILRRQLDALQWIDEQSYLDSRRCTSDLALCLFVFLENFIGFQEPNCEEFQRAFPNISIFSWIHFEGRNFENLLIIIKHVLLSRQNKRPTISLECEKVRDFETLENAIPIVDVVFVSKDFARKKGFQNKEEAVFGIQQKYGASRAIVICPWAEQGRANECFTNYWQKSSQTRTAWIRCKLKKQMMNKCEILVWT</sequence>
<keyword evidence="3" id="KW-0813">Transport</keyword>
<keyword evidence="5" id="KW-0653">Protein transport</keyword>
<feature type="domain" description="Nucleoporin NSP1-like C-terminal" evidence="10">
    <location>
        <begin position="478"/>
        <end position="568"/>
    </location>
</feature>
<dbReference type="Pfam" id="PF05064">
    <property type="entry name" value="Nsp1_C"/>
    <property type="match status" value="1"/>
</dbReference>
<dbReference type="GO" id="GO:0006405">
    <property type="term" value="P:RNA export from nucleus"/>
    <property type="evidence" value="ECO:0007669"/>
    <property type="project" value="TreeGrafter"/>
</dbReference>
<evidence type="ECO:0000256" key="6">
    <source>
        <dbReference type="ARBA" id="ARBA00023010"/>
    </source>
</evidence>
<evidence type="ECO:0000259" key="10">
    <source>
        <dbReference type="Pfam" id="PF05064"/>
    </source>
</evidence>
<evidence type="ECO:0000256" key="7">
    <source>
        <dbReference type="ARBA" id="ARBA00023132"/>
    </source>
</evidence>
<evidence type="ECO:0000256" key="5">
    <source>
        <dbReference type="ARBA" id="ARBA00022927"/>
    </source>
</evidence>
<name>A0A498SPP5_ACAVI</name>
<dbReference type="Proteomes" id="UP000276991">
    <property type="component" value="Unassembled WGS sequence"/>
</dbReference>
<dbReference type="GO" id="GO:0005543">
    <property type="term" value="F:phospholipid binding"/>
    <property type="evidence" value="ECO:0007669"/>
    <property type="project" value="TreeGrafter"/>
</dbReference>
<keyword evidence="8" id="KW-0539">Nucleus</keyword>
<reference evidence="11 12" key="1">
    <citation type="submission" date="2018-08" db="EMBL/GenBank/DDBJ databases">
        <authorList>
            <person name="Laetsch R D."/>
            <person name="Stevens L."/>
            <person name="Kumar S."/>
            <person name="Blaxter L. M."/>
        </authorList>
    </citation>
    <scope>NUCLEOTIDE SEQUENCE [LARGE SCALE GENOMIC DNA]</scope>
</reference>
<evidence type="ECO:0000256" key="1">
    <source>
        <dbReference type="ARBA" id="ARBA00004567"/>
    </source>
</evidence>
<keyword evidence="9" id="KW-0175">Coiled coil</keyword>
<dbReference type="AlphaFoldDB" id="A0A498SPP5"/>
<evidence type="ECO:0000256" key="3">
    <source>
        <dbReference type="ARBA" id="ARBA00022448"/>
    </source>
</evidence>